<dbReference type="GO" id="GO:0035556">
    <property type="term" value="P:intracellular signal transduction"/>
    <property type="evidence" value="ECO:0007669"/>
    <property type="project" value="InterPro"/>
</dbReference>
<feature type="transmembrane region" description="Helical" evidence="4">
    <location>
        <begin position="169"/>
        <end position="188"/>
    </location>
</feature>
<dbReference type="GO" id="GO:0005886">
    <property type="term" value="C:plasma membrane"/>
    <property type="evidence" value="ECO:0007669"/>
    <property type="project" value="UniProtKB-SubCell"/>
</dbReference>
<proteinExistence type="predicted"/>
<dbReference type="Pfam" id="PF00211">
    <property type="entry name" value="Guanylate_cyc"/>
    <property type="match status" value="1"/>
</dbReference>
<dbReference type="GO" id="GO:0006171">
    <property type="term" value="P:cAMP biosynthetic process"/>
    <property type="evidence" value="ECO:0007669"/>
    <property type="project" value="TreeGrafter"/>
</dbReference>
<reference evidence="8" key="1">
    <citation type="submission" date="2016-01" db="EMBL/GenBank/DDBJ databases">
        <authorList>
            <person name="Regsiter A."/>
            <person name="william w."/>
        </authorList>
    </citation>
    <scope>NUCLEOTIDE SEQUENCE [LARGE SCALE GENOMIC DNA]</scope>
    <source>
        <strain evidence="8">CFBP 6623</strain>
    </source>
</reference>
<feature type="transmembrane region" description="Helical" evidence="4">
    <location>
        <begin position="90"/>
        <end position="108"/>
    </location>
</feature>
<keyword evidence="4" id="KW-1133">Transmembrane helix</keyword>
<dbReference type="InterPro" id="IPR034804">
    <property type="entry name" value="SQR/QFR_C/D"/>
</dbReference>
<keyword evidence="8" id="KW-1185">Reference proteome</keyword>
<dbReference type="SMART" id="SM00044">
    <property type="entry name" value="CYCc"/>
    <property type="match status" value="1"/>
</dbReference>
<dbReference type="InterPro" id="IPR012675">
    <property type="entry name" value="Beta-grasp_dom_sf"/>
</dbReference>
<accession>A0A1S7P5X1</accession>
<evidence type="ECO:0000256" key="2">
    <source>
        <dbReference type="ARBA" id="ARBA00022475"/>
    </source>
</evidence>
<keyword evidence="4" id="KW-0812">Transmembrane</keyword>
<keyword evidence="3 4" id="KW-0472">Membrane</keyword>
<evidence type="ECO:0000259" key="6">
    <source>
        <dbReference type="PROSITE" id="PS51085"/>
    </source>
</evidence>
<dbReference type="Gene3D" id="3.10.20.30">
    <property type="match status" value="1"/>
</dbReference>
<dbReference type="RefSeq" id="WP_046799490.1">
    <property type="nucleotide sequence ID" value="NZ_LT009723.1"/>
</dbReference>
<dbReference type="SUPFAM" id="SSF54292">
    <property type="entry name" value="2Fe-2S ferredoxin-like"/>
    <property type="match status" value="1"/>
</dbReference>
<dbReference type="PROSITE" id="PS50125">
    <property type="entry name" value="GUANYLATE_CYCLASE_2"/>
    <property type="match status" value="1"/>
</dbReference>
<dbReference type="STRING" id="1183432.AGR3A_Cc20168"/>
<dbReference type="EMBL" id="FBWK01000012">
    <property type="protein sequence ID" value="CUX16538.1"/>
    <property type="molecule type" value="Genomic_DNA"/>
</dbReference>
<dbReference type="GO" id="GO:0051536">
    <property type="term" value="F:iron-sulfur cluster binding"/>
    <property type="evidence" value="ECO:0007669"/>
    <property type="project" value="InterPro"/>
</dbReference>
<feature type="transmembrane region" description="Helical" evidence="4">
    <location>
        <begin position="139"/>
        <end position="160"/>
    </location>
</feature>
<gene>
    <name evidence="7" type="ORF">AGR3A_Cc20168</name>
</gene>
<organism evidence="7 8">
    <name type="scientific">Agrobacterium tomkonis CFBP 6623</name>
    <dbReference type="NCBI Taxonomy" id="1183432"/>
    <lineage>
        <taxon>Bacteria</taxon>
        <taxon>Pseudomonadati</taxon>
        <taxon>Pseudomonadota</taxon>
        <taxon>Alphaproteobacteria</taxon>
        <taxon>Hyphomicrobiales</taxon>
        <taxon>Rhizobiaceae</taxon>
        <taxon>Rhizobium/Agrobacterium group</taxon>
        <taxon>Agrobacterium</taxon>
        <taxon>Agrobacterium tumefaciens complex</taxon>
    </lineage>
</organism>
<dbReference type="CDD" id="cd00207">
    <property type="entry name" value="fer2"/>
    <property type="match status" value="1"/>
</dbReference>
<evidence type="ECO:0000256" key="1">
    <source>
        <dbReference type="ARBA" id="ARBA00004651"/>
    </source>
</evidence>
<dbReference type="Proteomes" id="UP000191988">
    <property type="component" value="Unassembled WGS sequence"/>
</dbReference>
<feature type="transmembrane region" description="Helical" evidence="4">
    <location>
        <begin position="60"/>
        <end position="78"/>
    </location>
</feature>
<dbReference type="Pfam" id="PF00111">
    <property type="entry name" value="Fer2"/>
    <property type="match status" value="1"/>
</dbReference>
<dbReference type="PROSITE" id="PS51085">
    <property type="entry name" value="2FE2S_FER_2"/>
    <property type="match status" value="1"/>
</dbReference>
<feature type="transmembrane region" description="Helical" evidence="4">
    <location>
        <begin position="228"/>
        <end position="249"/>
    </location>
</feature>
<dbReference type="InterPro" id="IPR001054">
    <property type="entry name" value="A/G_cyclase"/>
</dbReference>
<dbReference type="Gene3D" id="3.30.70.1230">
    <property type="entry name" value="Nucleotide cyclase"/>
    <property type="match status" value="1"/>
</dbReference>
<dbReference type="InterPro" id="IPR001041">
    <property type="entry name" value="2Fe-2S_ferredoxin-type"/>
</dbReference>
<feature type="domain" description="2Fe-2S ferredoxin-type" evidence="6">
    <location>
        <begin position="260"/>
        <end position="357"/>
    </location>
</feature>
<dbReference type="InterPro" id="IPR036010">
    <property type="entry name" value="2Fe-2S_ferredoxin-like_sf"/>
</dbReference>
<name>A0A1S7P5X1_9HYPH</name>
<protein>
    <submittedName>
        <fullName evidence="7">Adenylate cyclase</fullName>
    </submittedName>
</protein>
<sequence length="564" mass="62712">MIRFFSETNLRQARILSGLIIFAFVFSHLFNHSLALISIDTAERARKWFSLIWLNPISSLLFYGSVLVHVCLVLRSLYLRRTLRMPLREALQVIFGLSIPFLIIGHAVNIRVSHMLYGIDVGYYSVIRRLWINNPIQGAWQSLALVVIWVHGCIGLYFWLRYRDWYPRIAGLFMTVAVLLPLLALLGFSDAGRWLAEIDEKYALPPGLVDNTIQKDELPLQREMETQIRLITGTVETSFIGAVMLVFVLRGVRSWRQRLTAIEIRYEHGAQARVPAGLSILEASRLAGIPHYSVCGGKGRCSTCRVKILDSKGPLPPPGDIEQTTLRRIHADSDVRLGCQLRPTSDLGIALLVSPPQQSDLPVDAQLARPGREEEIAILFCDLRNFTTLSEAKLPYDVVFLLNRYFTIVGQAVEHAGGHLDKFIGDGAMALFGLGEDEEHACRNAMKAAATILRDIAILNEGLEKQFAVRLEVVVGIHAGPSIVGVMGYGAAKTLTAIGDTVNVASRLESKAKEFGAAIVVSEPALTQAGQDTADLRSEQITIRGRNSQMKVFLLSKEESERYL</sequence>
<dbReference type="InterPro" id="IPR050697">
    <property type="entry name" value="Adenylyl/Guanylyl_Cyclase_3/4"/>
</dbReference>
<comment type="subcellular location">
    <subcellularLocation>
        <location evidence="1">Cell membrane</location>
        <topology evidence="1">Multi-pass membrane protein</topology>
    </subcellularLocation>
</comment>
<dbReference type="PANTHER" id="PTHR43081:SF17">
    <property type="entry name" value="BLL5647 PROTEIN"/>
    <property type="match status" value="1"/>
</dbReference>
<dbReference type="SUPFAM" id="SSF81343">
    <property type="entry name" value="Fumarate reductase respiratory complex transmembrane subunits"/>
    <property type="match status" value="1"/>
</dbReference>
<evidence type="ECO:0000256" key="3">
    <source>
        <dbReference type="ARBA" id="ARBA00023136"/>
    </source>
</evidence>
<evidence type="ECO:0000313" key="7">
    <source>
        <dbReference type="EMBL" id="CUX16538.1"/>
    </source>
</evidence>
<dbReference type="AlphaFoldDB" id="A0A1S7P5X1"/>
<dbReference type="InterPro" id="IPR029787">
    <property type="entry name" value="Nucleotide_cyclase"/>
</dbReference>
<dbReference type="PANTHER" id="PTHR43081">
    <property type="entry name" value="ADENYLATE CYCLASE, TERMINAL-DIFFERENTIATION SPECIFIC-RELATED"/>
    <property type="match status" value="1"/>
</dbReference>
<dbReference type="GO" id="GO:0004016">
    <property type="term" value="F:adenylate cyclase activity"/>
    <property type="evidence" value="ECO:0007669"/>
    <property type="project" value="UniProtKB-ARBA"/>
</dbReference>
<evidence type="ECO:0000313" key="8">
    <source>
        <dbReference type="Proteomes" id="UP000191988"/>
    </source>
</evidence>
<dbReference type="CDD" id="cd07302">
    <property type="entry name" value="CHD"/>
    <property type="match status" value="1"/>
</dbReference>
<evidence type="ECO:0000259" key="5">
    <source>
        <dbReference type="PROSITE" id="PS50125"/>
    </source>
</evidence>
<dbReference type="SUPFAM" id="SSF55073">
    <property type="entry name" value="Nucleotide cyclase"/>
    <property type="match status" value="1"/>
</dbReference>
<keyword evidence="2" id="KW-1003">Cell membrane</keyword>
<evidence type="ECO:0000256" key="4">
    <source>
        <dbReference type="SAM" id="Phobius"/>
    </source>
</evidence>
<feature type="domain" description="Guanylate cyclase" evidence="5">
    <location>
        <begin position="377"/>
        <end position="509"/>
    </location>
</feature>